<dbReference type="Gene3D" id="1.10.472.10">
    <property type="entry name" value="Cyclin-like"/>
    <property type="match status" value="2"/>
</dbReference>
<dbReference type="SUPFAM" id="SSF47954">
    <property type="entry name" value="Cyclin-like"/>
    <property type="match status" value="2"/>
</dbReference>
<feature type="domain" description="Cyclin C-terminal" evidence="6">
    <location>
        <begin position="86"/>
        <end position="210"/>
    </location>
</feature>
<dbReference type="PIRSF" id="PIRSF001771">
    <property type="entry name" value="Cyclin_A_B_D_E"/>
    <property type="match status" value="1"/>
</dbReference>
<dbReference type="InterPro" id="IPR036915">
    <property type="entry name" value="Cyclin-like_sf"/>
</dbReference>
<protein>
    <recommendedName>
        <fullName evidence="9">G2/mitotic-specific cyclin-B3</fullName>
    </recommendedName>
</protein>
<evidence type="ECO:0000313" key="8">
    <source>
        <dbReference type="Proteomes" id="UP001189429"/>
    </source>
</evidence>
<feature type="non-terminal residue" evidence="7">
    <location>
        <position position="1"/>
    </location>
</feature>
<dbReference type="InterPro" id="IPR004367">
    <property type="entry name" value="Cyclin_C-dom"/>
</dbReference>
<dbReference type="InterPro" id="IPR039361">
    <property type="entry name" value="Cyclin"/>
</dbReference>
<dbReference type="Proteomes" id="UP001189429">
    <property type="component" value="Unassembled WGS sequence"/>
</dbReference>
<evidence type="ECO:0000256" key="1">
    <source>
        <dbReference type="ARBA" id="ARBA00022618"/>
    </source>
</evidence>
<dbReference type="Pfam" id="PF02984">
    <property type="entry name" value="Cyclin_C"/>
    <property type="match status" value="1"/>
</dbReference>
<gene>
    <name evidence="7" type="ORF">PCOR1329_LOCUS4896</name>
</gene>
<evidence type="ECO:0000256" key="4">
    <source>
        <dbReference type="RuleBase" id="RU000383"/>
    </source>
</evidence>
<accession>A0ABN9PTS5</accession>
<sequence>QDMLFRTFSHVDAYLSRRSVQRAELQLAGVACTLAAAGLDPASQADDDAALATWLAFVTDGACTPAEVRATAREVHAVLGFRLHQPTVYTFLRRYLRRTGWTEESFSLANYLIELAAIDSGFLAYRPQAIAAAAAVLSRQYLSQGISVRHIPCWKAKLMRCAHVDLPLELAPCTAALARLHASEHGRPNKFVNKKYAWARLHMVAKIPPNPPAEPSFFVAYMSSAEQAN</sequence>
<keyword evidence="2 4" id="KW-0195">Cyclin</keyword>
<name>A0ABN9PTS5_9DINO</name>
<comment type="caution">
    <text evidence="7">The sequence shown here is derived from an EMBL/GenBank/DDBJ whole genome shotgun (WGS) entry which is preliminary data.</text>
</comment>
<proteinExistence type="inferred from homology"/>
<reference evidence="7" key="1">
    <citation type="submission" date="2023-10" db="EMBL/GenBank/DDBJ databases">
        <authorList>
            <person name="Chen Y."/>
            <person name="Shah S."/>
            <person name="Dougan E. K."/>
            <person name="Thang M."/>
            <person name="Chan C."/>
        </authorList>
    </citation>
    <scope>NUCLEOTIDE SEQUENCE [LARGE SCALE GENOMIC DNA]</scope>
</reference>
<keyword evidence="3" id="KW-0131">Cell cycle</keyword>
<comment type="similarity">
    <text evidence="4">Belongs to the cyclin family.</text>
</comment>
<dbReference type="SMART" id="SM01332">
    <property type="entry name" value="Cyclin_C"/>
    <property type="match status" value="1"/>
</dbReference>
<dbReference type="InterPro" id="IPR013763">
    <property type="entry name" value="Cyclin-like_dom"/>
</dbReference>
<evidence type="ECO:0000256" key="2">
    <source>
        <dbReference type="ARBA" id="ARBA00023127"/>
    </source>
</evidence>
<feature type="domain" description="Cyclin-like" evidence="5">
    <location>
        <begin position="90"/>
        <end position="179"/>
    </location>
</feature>
<dbReference type="Pfam" id="PF00134">
    <property type="entry name" value="Cyclin_N"/>
    <property type="match status" value="1"/>
</dbReference>
<evidence type="ECO:0000259" key="5">
    <source>
        <dbReference type="SMART" id="SM00385"/>
    </source>
</evidence>
<keyword evidence="8" id="KW-1185">Reference proteome</keyword>
<dbReference type="InterPro" id="IPR006671">
    <property type="entry name" value="Cyclin_N"/>
</dbReference>
<dbReference type="EMBL" id="CAUYUJ010001271">
    <property type="protein sequence ID" value="CAK0795161.1"/>
    <property type="molecule type" value="Genomic_DNA"/>
</dbReference>
<dbReference type="SMART" id="SM00385">
    <property type="entry name" value="CYCLIN"/>
    <property type="match status" value="1"/>
</dbReference>
<evidence type="ECO:0008006" key="9">
    <source>
        <dbReference type="Google" id="ProtNLM"/>
    </source>
</evidence>
<evidence type="ECO:0000313" key="7">
    <source>
        <dbReference type="EMBL" id="CAK0795161.1"/>
    </source>
</evidence>
<evidence type="ECO:0000259" key="6">
    <source>
        <dbReference type="SMART" id="SM01332"/>
    </source>
</evidence>
<keyword evidence="1" id="KW-0132">Cell division</keyword>
<dbReference type="InterPro" id="IPR046965">
    <property type="entry name" value="Cyclin_A/B-like"/>
</dbReference>
<dbReference type="PANTHER" id="PTHR10177">
    <property type="entry name" value="CYCLINS"/>
    <property type="match status" value="1"/>
</dbReference>
<organism evidence="7 8">
    <name type="scientific">Prorocentrum cordatum</name>
    <dbReference type="NCBI Taxonomy" id="2364126"/>
    <lineage>
        <taxon>Eukaryota</taxon>
        <taxon>Sar</taxon>
        <taxon>Alveolata</taxon>
        <taxon>Dinophyceae</taxon>
        <taxon>Prorocentrales</taxon>
        <taxon>Prorocentraceae</taxon>
        <taxon>Prorocentrum</taxon>
    </lineage>
</organism>
<evidence type="ECO:0000256" key="3">
    <source>
        <dbReference type="ARBA" id="ARBA00023306"/>
    </source>
</evidence>